<dbReference type="Proteomes" id="UP000835052">
    <property type="component" value="Unassembled WGS sequence"/>
</dbReference>
<name>A0A8S1GS42_9PELO</name>
<evidence type="ECO:0000313" key="2">
    <source>
        <dbReference type="EMBL" id="CAD6186089.1"/>
    </source>
</evidence>
<feature type="compositionally biased region" description="Polar residues" evidence="1">
    <location>
        <begin position="202"/>
        <end position="211"/>
    </location>
</feature>
<evidence type="ECO:0000313" key="3">
    <source>
        <dbReference type="Proteomes" id="UP000835052"/>
    </source>
</evidence>
<feature type="compositionally biased region" description="Basic and acidic residues" evidence="1">
    <location>
        <begin position="47"/>
        <end position="58"/>
    </location>
</feature>
<feature type="compositionally biased region" description="Basic and acidic residues" evidence="1">
    <location>
        <begin position="115"/>
        <end position="132"/>
    </location>
</feature>
<keyword evidence="3" id="KW-1185">Reference proteome</keyword>
<feature type="compositionally biased region" description="Basic residues" evidence="1">
    <location>
        <begin position="33"/>
        <end position="43"/>
    </location>
</feature>
<organism evidence="2 3">
    <name type="scientific">Caenorhabditis auriculariae</name>
    <dbReference type="NCBI Taxonomy" id="2777116"/>
    <lineage>
        <taxon>Eukaryota</taxon>
        <taxon>Metazoa</taxon>
        <taxon>Ecdysozoa</taxon>
        <taxon>Nematoda</taxon>
        <taxon>Chromadorea</taxon>
        <taxon>Rhabditida</taxon>
        <taxon>Rhabditina</taxon>
        <taxon>Rhabditomorpha</taxon>
        <taxon>Rhabditoidea</taxon>
        <taxon>Rhabditidae</taxon>
        <taxon>Peloderinae</taxon>
        <taxon>Caenorhabditis</taxon>
    </lineage>
</organism>
<feature type="compositionally biased region" description="Basic and acidic residues" evidence="1">
    <location>
        <begin position="213"/>
        <end position="222"/>
    </location>
</feature>
<dbReference type="EMBL" id="CAJGYM010000004">
    <property type="protein sequence ID" value="CAD6186089.1"/>
    <property type="molecule type" value="Genomic_DNA"/>
</dbReference>
<evidence type="ECO:0000256" key="1">
    <source>
        <dbReference type="SAM" id="MobiDB-lite"/>
    </source>
</evidence>
<feature type="compositionally biased region" description="Low complexity" evidence="1">
    <location>
        <begin position="151"/>
        <end position="176"/>
    </location>
</feature>
<feature type="region of interest" description="Disordered" evidence="1">
    <location>
        <begin position="202"/>
        <end position="234"/>
    </location>
</feature>
<feature type="compositionally biased region" description="Polar residues" evidence="1">
    <location>
        <begin position="133"/>
        <end position="144"/>
    </location>
</feature>
<feature type="region of interest" description="Disordered" evidence="1">
    <location>
        <begin position="1"/>
        <end position="58"/>
    </location>
</feature>
<protein>
    <submittedName>
        <fullName evidence="2">Uncharacterized protein</fullName>
    </submittedName>
</protein>
<accession>A0A8S1GS42</accession>
<comment type="caution">
    <text evidence="2">The sequence shown here is derived from an EMBL/GenBank/DDBJ whole genome shotgun (WGS) entry which is preliminary data.</text>
</comment>
<proteinExistence type="predicted"/>
<dbReference type="OrthoDB" id="5876806at2759"/>
<feature type="region of interest" description="Disordered" evidence="1">
    <location>
        <begin position="115"/>
        <end position="188"/>
    </location>
</feature>
<gene>
    <name evidence="2" type="ORF">CAUJ_LOCUS2008</name>
</gene>
<dbReference type="AlphaFoldDB" id="A0A8S1GS42"/>
<reference evidence="2" key="1">
    <citation type="submission" date="2020-10" db="EMBL/GenBank/DDBJ databases">
        <authorList>
            <person name="Kikuchi T."/>
        </authorList>
    </citation>
    <scope>NUCLEOTIDE SEQUENCE</scope>
    <source>
        <strain evidence="2">NKZ352</strain>
    </source>
</reference>
<sequence>MSAISQQETRIDGVPRGAPAGEEQSMQTAAPRGARHQTPKKVCQRTPAERAIRQETKDGTLRSALSNMVKNVSTAPCGVHYINAPALTKASSHSQPTLLLLKPNVQPQLRLLRRRRDDSGGGEIHRGSHEAPRSSTRQTETASSETERKSSTTATVTKAVAHSTTAATAAESITSTRILGPGPTRKRARRFSDTIEELFSSPFQRLKSSPSVPDEHVPSEKASRKRRKSSPHITPKFETADSCWVKVHAVDRRRHLMRQEACTICLRRHRGACKTRTRCRYCDSDEHNSSLCSEPILEFEDIRT</sequence>